<protein>
    <submittedName>
        <fullName evidence="3">Transmembrane protein</fullName>
    </submittedName>
</protein>
<feature type="transmembrane region" description="Helical" evidence="1">
    <location>
        <begin position="108"/>
        <end position="128"/>
    </location>
</feature>
<evidence type="ECO:0000256" key="1">
    <source>
        <dbReference type="SAM" id="Phobius"/>
    </source>
</evidence>
<dbReference type="Proteomes" id="UP000887566">
    <property type="component" value="Unplaced"/>
</dbReference>
<dbReference type="AlphaFoldDB" id="A0A914WWY0"/>
<reference evidence="3" key="1">
    <citation type="submission" date="2022-11" db="UniProtKB">
        <authorList>
            <consortium name="WormBaseParasite"/>
        </authorList>
    </citation>
    <scope>IDENTIFICATION</scope>
</reference>
<keyword evidence="1" id="KW-0812">Transmembrane</keyword>
<dbReference type="WBParaSite" id="PSAMB.scaffold5567size11394.g26857.t1">
    <property type="protein sequence ID" value="PSAMB.scaffold5567size11394.g26857.t1"/>
    <property type="gene ID" value="PSAMB.scaffold5567size11394.g26857"/>
</dbReference>
<keyword evidence="1" id="KW-0472">Membrane</keyword>
<organism evidence="2 3">
    <name type="scientific">Plectus sambesii</name>
    <dbReference type="NCBI Taxonomy" id="2011161"/>
    <lineage>
        <taxon>Eukaryota</taxon>
        <taxon>Metazoa</taxon>
        <taxon>Ecdysozoa</taxon>
        <taxon>Nematoda</taxon>
        <taxon>Chromadorea</taxon>
        <taxon>Plectida</taxon>
        <taxon>Plectina</taxon>
        <taxon>Plectoidea</taxon>
        <taxon>Plectidae</taxon>
        <taxon>Plectus</taxon>
    </lineage>
</organism>
<name>A0A914WWY0_9BILA</name>
<keyword evidence="1" id="KW-1133">Transmembrane helix</keyword>
<proteinExistence type="predicted"/>
<feature type="transmembrane region" description="Helical" evidence="1">
    <location>
        <begin position="148"/>
        <end position="167"/>
    </location>
</feature>
<evidence type="ECO:0000313" key="2">
    <source>
        <dbReference type="Proteomes" id="UP000887566"/>
    </source>
</evidence>
<keyword evidence="2" id="KW-1185">Reference proteome</keyword>
<evidence type="ECO:0000313" key="3">
    <source>
        <dbReference type="WBParaSite" id="PSAMB.scaffold5567size11394.g26857.t1"/>
    </source>
</evidence>
<feature type="transmembrane region" description="Helical" evidence="1">
    <location>
        <begin position="35"/>
        <end position="58"/>
    </location>
</feature>
<accession>A0A914WWY0</accession>
<feature type="transmembrane region" description="Helical" evidence="1">
    <location>
        <begin position="78"/>
        <end position="96"/>
    </location>
</feature>
<sequence length="207" mass="22747">MSGVYNELVEDALPSALFNNQTPAEQYFIKTKRRLGHLAVVQFILALAIVALGVYCYFITDDEYDYYYRRSNPEFADALISGIVGMICACFGLRVAAQTKGRCIFTTYFVLTIISAALTGISCLIAVAQVHSSRPIAEIVLNWMLRGAHLLVAVVSSAMICSIWGRIGGFCCCPESQPPIIYMQTVATGDPFDGETGQVKLVPIRRQ</sequence>